<protein>
    <submittedName>
        <fullName evidence="1">Nucleotidyltransferase</fullName>
    </submittedName>
</protein>
<evidence type="ECO:0000313" key="2">
    <source>
        <dbReference type="Proteomes" id="UP000308886"/>
    </source>
</evidence>
<proteinExistence type="predicted"/>
<accession>A0AC61QQW1</accession>
<reference evidence="1" key="1">
    <citation type="submission" date="2019-04" db="EMBL/GenBank/DDBJ databases">
        <title>Microbes associate with the intestines of laboratory mice.</title>
        <authorList>
            <person name="Navarre W."/>
            <person name="Wong E."/>
            <person name="Huang K."/>
            <person name="Tropini C."/>
            <person name="Ng K."/>
            <person name="Yu B."/>
        </authorList>
    </citation>
    <scope>NUCLEOTIDE SEQUENCE</scope>
    <source>
        <strain evidence="1">NM73_A23</strain>
    </source>
</reference>
<name>A0AC61QQW1_9BACT</name>
<dbReference type="EMBL" id="SRZC01000009">
    <property type="protein sequence ID" value="TGX82499.1"/>
    <property type="molecule type" value="Genomic_DNA"/>
</dbReference>
<evidence type="ECO:0000313" key="1">
    <source>
        <dbReference type="EMBL" id="TGX82499.1"/>
    </source>
</evidence>
<gene>
    <name evidence="1" type="ORF">E5358_06945</name>
</gene>
<keyword evidence="2" id="KW-1185">Reference proteome</keyword>
<sequence length="98" mass="11328">MDSIITAKLQHFFKDQPVEKAWVFGSYSRGEERLDSDVDIMVRFSPGTRMSLLKFSSMMCSLEDLLMRKIDLVEEGQLMNFALASAERDKILVYERAN</sequence>
<organism evidence="1 2">
    <name type="scientific">Palleniella muris</name>
    <dbReference type="NCBI Taxonomy" id="3038145"/>
    <lineage>
        <taxon>Bacteria</taxon>
        <taxon>Pseudomonadati</taxon>
        <taxon>Bacteroidota</taxon>
        <taxon>Bacteroidia</taxon>
        <taxon>Bacteroidales</taxon>
        <taxon>Prevotellaceae</taxon>
        <taxon>Palleniella</taxon>
    </lineage>
</organism>
<comment type="caution">
    <text evidence="1">The sequence shown here is derived from an EMBL/GenBank/DDBJ whole genome shotgun (WGS) entry which is preliminary data.</text>
</comment>
<dbReference type="Proteomes" id="UP000308886">
    <property type="component" value="Unassembled WGS sequence"/>
</dbReference>